<proteinExistence type="inferred from homology"/>
<name>A0A3P6H2K0_MESCO</name>
<dbReference type="SUPFAM" id="SSF100920">
    <property type="entry name" value="Heat shock protein 70kD (HSP70), peptide-binding domain"/>
    <property type="match status" value="1"/>
</dbReference>
<dbReference type="AlphaFoldDB" id="A0A3P6H2K0"/>
<keyword evidence="6" id="KW-1185">Reference proteome</keyword>
<dbReference type="PANTHER" id="PTHR19375">
    <property type="entry name" value="HEAT SHOCK PROTEIN 70KDA"/>
    <property type="match status" value="1"/>
</dbReference>
<evidence type="ECO:0000313" key="6">
    <source>
        <dbReference type="Proteomes" id="UP000267029"/>
    </source>
</evidence>
<accession>A0A3P6H2K0</accession>
<evidence type="ECO:0000256" key="3">
    <source>
        <dbReference type="ARBA" id="ARBA00022840"/>
    </source>
</evidence>
<dbReference type="GO" id="GO:0140662">
    <property type="term" value="F:ATP-dependent protein folding chaperone"/>
    <property type="evidence" value="ECO:0007669"/>
    <property type="project" value="InterPro"/>
</dbReference>
<comment type="similarity">
    <text evidence="1">Belongs to the heat shock protein 70 family.</text>
</comment>
<gene>
    <name evidence="5" type="ORF">MCOS_LOCUS7755</name>
</gene>
<feature type="coiled-coil region" evidence="4">
    <location>
        <begin position="207"/>
        <end position="237"/>
    </location>
</feature>
<dbReference type="GO" id="GO:0005524">
    <property type="term" value="F:ATP binding"/>
    <property type="evidence" value="ECO:0007669"/>
    <property type="project" value="UniProtKB-KW"/>
</dbReference>
<dbReference type="SUPFAM" id="SSF100934">
    <property type="entry name" value="Heat shock protein 70kD (HSP70), C-terminal subdomain"/>
    <property type="match status" value="1"/>
</dbReference>
<dbReference type="Gene3D" id="2.60.34.10">
    <property type="entry name" value="Substrate Binding Domain Of DNAk, Chain A, domain 1"/>
    <property type="match status" value="1"/>
</dbReference>
<reference evidence="5 6" key="1">
    <citation type="submission" date="2018-10" db="EMBL/GenBank/DDBJ databases">
        <authorList>
            <consortium name="Pathogen Informatics"/>
        </authorList>
    </citation>
    <scope>NUCLEOTIDE SEQUENCE [LARGE SCALE GENOMIC DNA]</scope>
</reference>
<dbReference type="InterPro" id="IPR029048">
    <property type="entry name" value="HSP70_C_sf"/>
</dbReference>
<sequence length="344" mass="39560">MGAVVQASIILGTPESKCRDIVVKDRIPVSLGINVRGEKTSHIIKRNSLIPAQRTKRYFTIYDDQTAILVRVIEGENEDTDDNIELDRFLIKGIPKAPAGVEGIDVTFVVDANCILEVTACVVSTGKSKGIMIKRNRKQFTDEEIRQHRNMEEDMQRRSQRHARRQKLVTTLQEKAYALQKQPALEAKCQGVLRWLESSENASDEEIEAKIREFEQIEEARNRARHELEELADSLRSNAAVREECDEIRQWMQETARTASEADYKHQIARLKQLSPKRKSRARDRLETRLRETHDKFLDSEEIQELCQATQTWLDENGDNASDDDFLDKLDELTTAVQDIILES</sequence>
<keyword evidence="3" id="KW-0067">ATP-binding</keyword>
<protein>
    <submittedName>
        <fullName evidence="5">Uncharacterized protein</fullName>
    </submittedName>
</protein>
<dbReference type="InterPro" id="IPR013126">
    <property type="entry name" value="Hsp_70_fam"/>
</dbReference>
<dbReference type="Gene3D" id="1.20.1270.10">
    <property type="match status" value="1"/>
</dbReference>
<dbReference type="EMBL" id="UXSR01005404">
    <property type="protein sequence ID" value="VDD81752.1"/>
    <property type="molecule type" value="Genomic_DNA"/>
</dbReference>
<dbReference type="Proteomes" id="UP000267029">
    <property type="component" value="Unassembled WGS sequence"/>
</dbReference>
<evidence type="ECO:0000256" key="2">
    <source>
        <dbReference type="ARBA" id="ARBA00022741"/>
    </source>
</evidence>
<evidence type="ECO:0000313" key="5">
    <source>
        <dbReference type="EMBL" id="VDD81752.1"/>
    </source>
</evidence>
<dbReference type="Pfam" id="PF00012">
    <property type="entry name" value="HSP70"/>
    <property type="match status" value="1"/>
</dbReference>
<dbReference type="STRING" id="53468.A0A3P6H2K0"/>
<evidence type="ECO:0000256" key="4">
    <source>
        <dbReference type="SAM" id="Coils"/>
    </source>
</evidence>
<keyword evidence="4" id="KW-0175">Coiled coil</keyword>
<keyword evidence="2" id="KW-0547">Nucleotide-binding</keyword>
<evidence type="ECO:0000256" key="1">
    <source>
        <dbReference type="ARBA" id="ARBA00007381"/>
    </source>
</evidence>
<organism evidence="5 6">
    <name type="scientific">Mesocestoides corti</name>
    <name type="common">Flatworm</name>
    <dbReference type="NCBI Taxonomy" id="53468"/>
    <lineage>
        <taxon>Eukaryota</taxon>
        <taxon>Metazoa</taxon>
        <taxon>Spiralia</taxon>
        <taxon>Lophotrochozoa</taxon>
        <taxon>Platyhelminthes</taxon>
        <taxon>Cestoda</taxon>
        <taxon>Eucestoda</taxon>
        <taxon>Cyclophyllidea</taxon>
        <taxon>Mesocestoididae</taxon>
        <taxon>Mesocestoides</taxon>
    </lineage>
</organism>
<dbReference type="OrthoDB" id="2401965at2759"/>
<dbReference type="InterPro" id="IPR029047">
    <property type="entry name" value="HSP70_peptide-bd_sf"/>
</dbReference>